<proteinExistence type="predicted"/>
<evidence type="ECO:0000256" key="3">
    <source>
        <dbReference type="ARBA" id="ARBA00023002"/>
    </source>
</evidence>
<dbReference type="InterPro" id="IPR036188">
    <property type="entry name" value="FAD/NAD-bd_sf"/>
</dbReference>
<feature type="domain" description="FAD-binding" evidence="4">
    <location>
        <begin position="8"/>
        <end position="172"/>
    </location>
</feature>
<evidence type="ECO:0000313" key="6">
    <source>
        <dbReference type="Proteomes" id="UP001163846"/>
    </source>
</evidence>
<keyword evidence="3" id="KW-0560">Oxidoreductase</keyword>
<keyword evidence="1" id="KW-0285">Flavoprotein</keyword>
<evidence type="ECO:0000256" key="2">
    <source>
        <dbReference type="ARBA" id="ARBA00022827"/>
    </source>
</evidence>
<keyword evidence="2" id="KW-0274">FAD</keyword>
<dbReference type="SUPFAM" id="SSF54373">
    <property type="entry name" value="FAD-linked reductases, C-terminal domain"/>
    <property type="match status" value="1"/>
</dbReference>
<keyword evidence="6" id="KW-1185">Reference proteome</keyword>
<evidence type="ECO:0000313" key="5">
    <source>
        <dbReference type="EMBL" id="KAJ3845317.1"/>
    </source>
</evidence>
<dbReference type="Pfam" id="PF01494">
    <property type="entry name" value="FAD_binding_3"/>
    <property type="match status" value="2"/>
</dbReference>
<dbReference type="PANTHER" id="PTHR46720">
    <property type="entry name" value="HYDROXYLASE, PUTATIVE (AFU_ORTHOLOGUE AFUA_3G01460)-RELATED"/>
    <property type="match status" value="1"/>
</dbReference>
<protein>
    <recommendedName>
        <fullName evidence="4">FAD-binding domain-containing protein</fullName>
    </recommendedName>
</protein>
<dbReference type="PANTHER" id="PTHR46720:SF3">
    <property type="entry name" value="FAD-BINDING DOMAIN-CONTAINING PROTEIN-RELATED"/>
    <property type="match status" value="1"/>
</dbReference>
<evidence type="ECO:0000256" key="1">
    <source>
        <dbReference type="ARBA" id="ARBA00022630"/>
    </source>
</evidence>
<dbReference type="Gene3D" id="3.50.50.60">
    <property type="entry name" value="FAD/NAD(P)-binding domain"/>
    <property type="match status" value="1"/>
</dbReference>
<sequence length="420" mass="45526">MQYSKNFTVAICGGGLCGLACAVALTRAGISVTVFEASSFAHEAGAGVGLGPNAVRALKGLGVFDAILARSGQPQPAPRLFAFVSGNDPHERIFDYETSCENPIALAIYRPAFLDALIALLDPSVIRFQKRCTSINISATGKHTLHFSDGTTHEADLIIGADGIRSVARRHVVGDYSADPLVYTNTIAYRGLIPTEDLLNAGIQTDLTDRPICFLGLGRHIICFPIKGDTVINVVVFLSQPDEPPRSMLPSPWVEAISQEQLRSSCKDWGHDPMIIVNHLTNSNKWSIHALDPPLPSYVRDKVVLVGDAAHAMLPHLGAGVGQGFEDVLVLVQLLTHPQTEKSNLGDVLAQYNDVRLPRANSVLQGSAETGRLYDSFRTSAQDKARLQKELTGRWEAVWGHDLDADVKNALDVLHRSNVF</sequence>
<dbReference type="AlphaFoldDB" id="A0AA38PLU3"/>
<reference evidence="5" key="1">
    <citation type="submission" date="2022-08" db="EMBL/GenBank/DDBJ databases">
        <authorList>
            <consortium name="DOE Joint Genome Institute"/>
            <person name="Min B."/>
            <person name="Riley R."/>
            <person name="Sierra-Patev S."/>
            <person name="Naranjo-Ortiz M."/>
            <person name="Looney B."/>
            <person name="Konkel Z."/>
            <person name="Slot J.C."/>
            <person name="Sakamoto Y."/>
            <person name="Steenwyk J.L."/>
            <person name="Rokas A."/>
            <person name="Carro J."/>
            <person name="Camarero S."/>
            <person name="Ferreira P."/>
            <person name="Molpeceres G."/>
            <person name="Ruiz-Duenas F.J."/>
            <person name="Serrano A."/>
            <person name="Henrissat B."/>
            <person name="Drula E."/>
            <person name="Hughes K.W."/>
            <person name="Mata J.L."/>
            <person name="Ishikawa N.K."/>
            <person name="Vargas-Isla R."/>
            <person name="Ushijima S."/>
            <person name="Smith C.A."/>
            <person name="Ahrendt S."/>
            <person name="Andreopoulos W."/>
            <person name="He G."/>
            <person name="Labutti K."/>
            <person name="Lipzen A."/>
            <person name="Ng V."/>
            <person name="Sandor L."/>
            <person name="Barry K."/>
            <person name="Martinez A.T."/>
            <person name="Xiao Y."/>
            <person name="Gibbons J.G."/>
            <person name="Terashima K."/>
            <person name="Hibbett D.S."/>
            <person name="Grigoriev I.V."/>
        </authorList>
    </citation>
    <scope>NUCLEOTIDE SEQUENCE</scope>
    <source>
        <strain evidence="5">TFB9207</strain>
    </source>
</reference>
<dbReference type="SUPFAM" id="SSF51905">
    <property type="entry name" value="FAD/NAD(P)-binding domain"/>
    <property type="match status" value="1"/>
</dbReference>
<dbReference type="Proteomes" id="UP001163846">
    <property type="component" value="Unassembled WGS sequence"/>
</dbReference>
<comment type="caution">
    <text evidence="5">The sequence shown here is derived from an EMBL/GenBank/DDBJ whole genome shotgun (WGS) entry which is preliminary data.</text>
</comment>
<dbReference type="GO" id="GO:0044550">
    <property type="term" value="P:secondary metabolite biosynthetic process"/>
    <property type="evidence" value="ECO:0007669"/>
    <property type="project" value="TreeGrafter"/>
</dbReference>
<dbReference type="InterPro" id="IPR051104">
    <property type="entry name" value="FAD_monoxygenase"/>
</dbReference>
<dbReference type="PRINTS" id="PR00420">
    <property type="entry name" value="RNGMNOXGNASE"/>
</dbReference>
<evidence type="ECO:0000259" key="4">
    <source>
        <dbReference type="Pfam" id="PF01494"/>
    </source>
</evidence>
<feature type="domain" description="FAD-binding" evidence="4">
    <location>
        <begin position="296"/>
        <end position="366"/>
    </location>
</feature>
<dbReference type="EMBL" id="MU805938">
    <property type="protein sequence ID" value="KAJ3845317.1"/>
    <property type="molecule type" value="Genomic_DNA"/>
</dbReference>
<accession>A0AA38PLU3</accession>
<organism evidence="5 6">
    <name type="scientific">Lentinula raphanica</name>
    <dbReference type="NCBI Taxonomy" id="153919"/>
    <lineage>
        <taxon>Eukaryota</taxon>
        <taxon>Fungi</taxon>
        <taxon>Dikarya</taxon>
        <taxon>Basidiomycota</taxon>
        <taxon>Agaricomycotina</taxon>
        <taxon>Agaricomycetes</taxon>
        <taxon>Agaricomycetidae</taxon>
        <taxon>Agaricales</taxon>
        <taxon>Marasmiineae</taxon>
        <taxon>Omphalotaceae</taxon>
        <taxon>Lentinula</taxon>
    </lineage>
</organism>
<dbReference type="GO" id="GO:0071949">
    <property type="term" value="F:FAD binding"/>
    <property type="evidence" value="ECO:0007669"/>
    <property type="project" value="InterPro"/>
</dbReference>
<dbReference type="InterPro" id="IPR002938">
    <property type="entry name" value="FAD-bd"/>
</dbReference>
<gene>
    <name evidence="5" type="ORF">F5878DRAFT_599553</name>
</gene>
<dbReference type="GO" id="GO:0016491">
    <property type="term" value="F:oxidoreductase activity"/>
    <property type="evidence" value="ECO:0007669"/>
    <property type="project" value="UniProtKB-KW"/>
</dbReference>
<name>A0AA38PLU3_9AGAR</name>